<name>A0A2H0PZM5_9BACT</name>
<protein>
    <submittedName>
        <fullName evidence="1">Uncharacterized protein</fullName>
    </submittedName>
</protein>
<reference evidence="1 2" key="1">
    <citation type="submission" date="2017-09" db="EMBL/GenBank/DDBJ databases">
        <title>Depth-based differentiation of microbial function through sediment-hosted aquifers and enrichment of novel symbionts in the deep terrestrial subsurface.</title>
        <authorList>
            <person name="Probst A.J."/>
            <person name="Ladd B."/>
            <person name="Jarett J.K."/>
            <person name="Geller-Mcgrath D.E."/>
            <person name="Sieber C.M."/>
            <person name="Emerson J.B."/>
            <person name="Anantharaman K."/>
            <person name="Thomas B.C."/>
            <person name="Malmstrom R."/>
            <person name="Stieglmeier M."/>
            <person name="Klingl A."/>
            <person name="Woyke T."/>
            <person name="Ryan C.M."/>
            <person name="Banfield J.F."/>
        </authorList>
    </citation>
    <scope>NUCLEOTIDE SEQUENCE [LARGE SCALE GENOMIC DNA]</scope>
    <source>
        <strain evidence="1">CG11_big_fil_rev_8_21_14_0_20_43_10</strain>
    </source>
</reference>
<dbReference type="EMBL" id="PCXE01000002">
    <property type="protein sequence ID" value="PIR26996.1"/>
    <property type="molecule type" value="Genomic_DNA"/>
</dbReference>
<dbReference type="Proteomes" id="UP000236846">
    <property type="component" value="Unassembled WGS sequence"/>
</dbReference>
<organism evidence="1 2">
    <name type="scientific">Candidatus Brennerbacteria bacterium CG11_big_fil_rev_8_21_14_0_20_43_10</name>
    <dbReference type="NCBI Taxonomy" id="1974523"/>
    <lineage>
        <taxon>Bacteria</taxon>
        <taxon>Candidatus Brenneribacteriota</taxon>
    </lineage>
</organism>
<sequence length="244" mass="27473">MRQLVVLVAALTTAIVLGGCGENHRLFKEQNDLVQPRVFDVLFCYFDEVAGGNFVGGTFIAPEPYPSKVAKKYSGAVSSSIDGIVWRWKIVPNGNLEGVKLNNMDVVVATAEMIVENSDFSAYNWVIDARGSVYPIKEKEIDHRLVEVNAYNDTEVVRYVPRKGLFLVSALLVAREYPELKPEKLYSPQELFGLKKGIFHSVGKQVMIPKFEGYAFELEYLHSEEYSPSGGWWWRCLEVDVPVG</sequence>
<dbReference type="PROSITE" id="PS51257">
    <property type="entry name" value="PROKAR_LIPOPROTEIN"/>
    <property type="match status" value="1"/>
</dbReference>
<proteinExistence type="predicted"/>
<evidence type="ECO:0000313" key="1">
    <source>
        <dbReference type="EMBL" id="PIR26996.1"/>
    </source>
</evidence>
<gene>
    <name evidence="1" type="ORF">COV41_00035</name>
</gene>
<dbReference type="AlphaFoldDB" id="A0A2H0PZM5"/>
<comment type="caution">
    <text evidence="1">The sequence shown here is derived from an EMBL/GenBank/DDBJ whole genome shotgun (WGS) entry which is preliminary data.</text>
</comment>
<accession>A0A2H0PZM5</accession>
<evidence type="ECO:0000313" key="2">
    <source>
        <dbReference type="Proteomes" id="UP000236846"/>
    </source>
</evidence>